<proteinExistence type="predicted"/>
<accession>A0A9W6MZX5</accession>
<keyword evidence="3" id="KW-1185">Reference proteome</keyword>
<gene>
    <name evidence="2" type="ORF">GCM10017643_27120</name>
</gene>
<evidence type="ECO:0000256" key="1">
    <source>
        <dbReference type="SAM" id="MobiDB-lite"/>
    </source>
</evidence>
<feature type="region of interest" description="Disordered" evidence="1">
    <location>
        <begin position="124"/>
        <end position="161"/>
    </location>
</feature>
<name>A0A9W6MZX5_9HYPH</name>
<comment type="caution">
    <text evidence="2">The sequence shown here is derived from an EMBL/GenBank/DDBJ whole genome shotgun (WGS) entry which is preliminary data.</text>
</comment>
<dbReference type="Proteomes" id="UP001143370">
    <property type="component" value="Unassembled WGS sequence"/>
</dbReference>
<feature type="compositionally biased region" description="Basic residues" evidence="1">
    <location>
        <begin position="152"/>
        <end position="161"/>
    </location>
</feature>
<dbReference type="EMBL" id="BSFJ01000018">
    <property type="protein sequence ID" value="GLK72596.1"/>
    <property type="molecule type" value="Genomic_DNA"/>
</dbReference>
<dbReference type="AlphaFoldDB" id="A0A9W6MZX5"/>
<organism evidence="2 3">
    <name type="scientific">Ancylobacter dichloromethanicus</name>
    <dbReference type="NCBI Taxonomy" id="518825"/>
    <lineage>
        <taxon>Bacteria</taxon>
        <taxon>Pseudomonadati</taxon>
        <taxon>Pseudomonadota</taxon>
        <taxon>Alphaproteobacteria</taxon>
        <taxon>Hyphomicrobiales</taxon>
        <taxon>Xanthobacteraceae</taxon>
        <taxon>Ancylobacter</taxon>
    </lineage>
</organism>
<reference evidence="2" key="2">
    <citation type="submission" date="2023-01" db="EMBL/GenBank/DDBJ databases">
        <authorList>
            <person name="Sun Q."/>
            <person name="Evtushenko L."/>
        </authorList>
    </citation>
    <scope>NUCLEOTIDE SEQUENCE</scope>
    <source>
        <strain evidence="2">VKM B-2484</strain>
    </source>
</reference>
<sequence length="161" mass="17323">MSDFLLPEREPGGLMDMSRLIAQADSMGWEWFERLAGAAQGDPKAIALAIARSGRLSEACGRLAENDDFKLLLEHLVGTTIVLAETPPPLGVAPDQFALYAAGRFRENALVWKILKLIAEGRKMPVGPAPTETQDVHEVSGTVGDGSAQRGSGRRRRRGGS</sequence>
<dbReference type="RefSeq" id="WP_213371156.1">
    <property type="nucleotide sequence ID" value="NZ_BSFJ01000018.1"/>
</dbReference>
<protein>
    <submittedName>
        <fullName evidence="2">Uncharacterized protein</fullName>
    </submittedName>
</protein>
<reference evidence="2" key="1">
    <citation type="journal article" date="2014" name="Int. J. Syst. Evol. Microbiol.">
        <title>Complete genome sequence of Corynebacterium casei LMG S-19264T (=DSM 44701T), isolated from a smear-ripened cheese.</title>
        <authorList>
            <consortium name="US DOE Joint Genome Institute (JGI-PGF)"/>
            <person name="Walter F."/>
            <person name="Albersmeier A."/>
            <person name="Kalinowski J."/>
            <person name="Ruckert C."/>
        </authorList>
    </citation>
    <scope>NUCLEOTIDE SEQUENCE</scope>
    <source>
        <strain evidence="2">VKM B-2484</strain>
    </source>
</reference>
<evidence type="ECO:0000313" key="3">
    <source>
        <dbReference type="Proteomes" id="UP001143370"/>
    </source>
</evidence>
<evidence type="ECO:0000313" key="2">
    <source>
        <dbReference type="EMBL" id="GLK72596.1"/>
    </source>
</evidence>